<dbReference type="EC" id="3.2.1.1" evidence="4"/>
<dbReference type="PIRSF" id="PIRSF001024">
    <property type="entry name" value="Alph-amyl_fung"/>
    <property type="match status" value="1"/>
</dbReference>
<keyword evidence="6" id="KW-0732">Signal</keyword>
<dbReference type="Gene3D" id="2.60.40.1180">
    <property type="entry name" value="Golgi alpha-mannosidase II"/>
    <property type="match status" value="1"/>
</dbReference>
<organism evidence="12 13">
    <name type="scientific">Polyangium fumosum</name>
    <dbReference type="NCBI Taxonomy" id="889272"/>
    <lineage>
        <taxon>Bacteria</taxon>
        <taxon>Pseudomonadati</taxon>
        <taxon>Myxococcota</taxon>
        <taxon>Polyangia</taxon>
        <taxon>Polyangiales</taxon>
        <taxon>Polyangiaceae</taxon>
        <taxon>Polyangium</taxon>
    </lineage>
</organism>
<name>A0A4U1J237_9BACT</name>
<reference evidence="12 13" key="1">
    <citation type="submission" date="2019-04" db="EMBL/GenBank/DDBJ databases">
        <authorList>
            <person name="Li Y."/>
            <person name="Wang J."/>
        </authorList>
    </citation>
    <scope>NUCLEOTIDE SEQUENCE [LARGE SCALE GENOMIC DNA]</scope>
    <source>
        <strain evidence="12 13">DSM 14668</strain>
    </source>
</reference>
<dbReference type="InterPro" id="IPR013780">
    <property type="entry name" value="Glyco_hydro_b"/>
</dbReference>
<evidence type="ECO:0000256" key="10">
    <source>
        <dbReference type="ARBA" id="ARBA00023295"/>
    </source>
</evidence>
<keyword evidence="5" id="KW-0479">Metal-binding</keyword>
<dbReference type="SUPFAM" id="SSF51445">
    <property type="entry name" value="(Trans)glycosidases"/>
    <property type="match status" value="1"/>
</dbReference>
<dbReference type="SUPFAM" id="SSF51011">
    <property type="entry name" value="Glycosyl hydrolase domain"/>
    <property type="match status" value="1"/>
</dbReference>
<dbReference type="SMART" id="SM00642">
    <property type="entry name" value="Aamy"/>
    <property type="match status" value="1"/>
</dbReference>
<dbReference type="PANTHER" id="PTHR10357:SF215">
    <property type="entry name" value="ALPHA-AMYLASE 1"/>
    <property type="match status" value="1"/>
</dbReference>
<protein>
    <recommendedName>
        <fullName evidence="4">alpha-amylase</fullName>
        <ecNumber evidence="4">3.2.1.1</ecNumber>
    </recommendedName>
</protein>
<dbReference type="GO" id="GO:0004556">
    <property type="term" value="F:alpha-amylase activity"/>
    <property type="evidence" value="ECO:0007669"/>
    <property type="project" value="UniProtKB-EC"/>
</dbReference>
<evidence type="ECO:0000256" key="3">
    <source>
        <dbReference type="ARBA" id="ARBA00008061"/>
    </source>
</evidence>
<dbReference type="InterPro" id="IPR006047">
    <property type="entry name" value="GH13_cat_dom"/>
</dbReference>
<dbReference type="AlphaFoldDB" id="A0A4U1J237"/>
<dbReference type="Pfam" id="PF00128">
    <property type="entry name" value="Alpha-amylase"/>
    <property type="match status" value="1"/>
</dbReference>
<dbReference type="Gene3D" id="3.20.20.80">
    <property type="entry name" value="Glycosidases"/>
    <property type="match status" value="2"/>
</dbReference>
<evidence type="ECO:0000256" key="6">
    <source>
        <dbReference type="ARBA" id="ARBA00022729"/>
    </source>
</evidence>
<feature type="domain" description="Glycosyl hydrolase family 13 catalytic" evidence="11">
    <location>
        <begin position="56"/>
        <end position="539"/>
    </location>
</feature>
<dbReference type="InterPro" id="IPR013777">
    <property type="entry name" value="A-amylase-like"/>
</dbReference>
<evidence type="ECO:0000256" key="4">
    <source>
        <dbReference type="ARBA" id="ARBA00012595"/>
    </source>
</evidence>
<dbReference type="GO" id="GO:0005975">
    <property type="term" value="P:carbohydrate metabolic process"/>
    <property type="evidence" value="ECO:0007669"/>
    <property type="project" value="InterPro"/>
</dbReference>
<evidence type="ECO:0000256" key="8">
    <source>
        <dbReference type="ARBA" id="ARBA00022837"/>
    </source>
</evidence>
<keyword evidence="7" id="KW-0378">Hydrolase</keyword>
<evidence type="ECO:0000256" key="2">
    <source>
        <dbReference type="ARBA" id="ARBA00001913"/>
    </source>
</evidence>
<accession>A0A4U1J237</accession>
<evidence type="ECO:0000256" key="5">
    <source>
        <dbReference type="ARBA" id="ARBA00022723"/>
    </source>
</evidence>
<dbReference type="InterPro" id="IPR017853">
    <property type="entry name" value="GH"/>
</dbReference>
<dbReference type="PANTHER" id="PTHR10357">
    <property type="entry name" value="ALPHA-AMYLASE FAMILY MEMBER"/>
    <property type="match status" value="1"/>
</dbReference>
<evidence type="ECO:0000313" key="13">
    <source>
        <dbReference type="Proteomes" id="UP000309215"/>
    </source>
</evidence>
<dbReference type="OrthoDB" id="9760647at2"/>
<gene>
    <name evidence="12" type="ORF">E8A74_31720</name>
</gene>
<keyword evidence="10" id="KW-0326">Glycosidase</keyword>
<keyword evidence="9" id="KW-0119">Carbohydrate metabolism</keyword>
<evidence type="ECO:0000259" key="11">
    <source>
        <dbReference type="SMART" id="SM00642"/>
    </source>
</evidence>
<evidence type="ECO:0000256" key="7">
    <source>
        <dbReference type="ARBA" id="ARBA00022801"/>
    </source>
</evidence>
<evidence type="ECO:0000256" key="1">
    <source>
        <dbReference type="ARBA" id="ARBA00000548"/>
    </source>
</evidence>
<comment type="similarity">
    <text evidence="3">Belongs to the glycosyl hydrolase 13 family.</text>
</comment>
<proteinExistence type="inferred from homology"/>
<dbReference type="EMBL" id="SSMQ01000041">
    <property type="protein sequence ID" value="TKD01170.1"/>
    <property type="molecule type" value="Genomic_DNA"/>
</dbReference>
<keyword evidence="8" id="KW-0106">Calcium</keyword>
<dbReference type="Proteomes" id="UP000309215">
    <property type="component" value="Unassembled WGS sequence"/>
</dbReference>
<comment type="catalytic activity">
    <reaction evidence="1">
        <text>Endohydrolysis of (1-&gt;4)-alpha-D-glucosidic linkages in polysaccharides containing three or more (1-&gt;4)-alpha-linked D-glucose units.</text>
        <dbReference type="EC" id="3.2.1.1"/>
    </reaction>
</comment>
<comment type="caution">
    <text evidence="12">The sequence shown here is derived from an EMBL/GenBank/DDBJ whole genome shotgun (WGS) entry which is preliminary data.</text>
</comment>
<evidence type="ECO:0000256" key="9">
    <source>
        <dbReference type="ARBA" id="ARBA00023277"/>
    </source>
</evidence>
<keyword evidence="13" id="KW-1185">Reference proteome</keyword>
<sequence>MKANRRSLMNRARSSAVVLGLVVSGITQTGCMEFEDPPEVELKTNVVDWREEIIYQILIDRFADGDWGNNFSIYPSAPGKWHGGDWKGVEQRLDYLDELGVTTLWISPVVKNVYTDAGFDAYHGYWAQDLTQPAPQFGDLAALQSLVKAAHARNIKVILDIVTNHMGQLFFYDINGNGQADDPLNQSVPGTPDVFKENEYDPTYDVRGVQAETSLGESGLAPVIFAHDPASNHMPPFPEILQNPLAYNRKGRTYNFDDPDQLLRGDFPGGLKDVNTELCPIRDAMVDAYTRWIELTDIDGFRIDTVKHVENGFWRHFTQKVRQRLAAKGKTNFFMFGEAFDGRDQLVGSFTKNGNDAPPPADELAKDNQCVTDGVPLTADMLDSVFYFPQQFQVIRDVFRYRGPTSNIQKLWTERTVNYGVTPAQGGAVNAAGQGISPQKLLVNFLDNHDVPRFLFTGAGMYPEDPIFGTPLALETRRKMLHNALLFLFTEEGIPCVYYGTEQDFQGGNDPGNREDLWTSGYDRAVPTFQWIRRLSELRRKYPALNKGDLQILWASDRTGPNDSDANVFAFERTGGDAGDSYAIVVINANIEKEGAPEFGGQPMQVGAAPGTVLVDVLNDGGPTYTVTNDGRLSVKLPPSSGAVLVPESQR</sequence>
<comment type="cofactor">
    <cofactor evidence="2">
        <name>Ca(2+)</name>
        <dbReference type="ChEBI" id="CHEBI:29108"/>
    </cofactor>
</comment>
<dbReference type="GO" id="GO:0005509">
    <property type="term" value="F:calcium ion binding"/>
    <property type="evidence" value="ECO:0007669"/>
    <property type="project" value="InterPro"/>
</dbReference>
<evidence type="ECO:0000313" key="12">
    <source>
        <dbReference type="EMBL" id="TKD01170.1"/>
    </source>
</evidence>